<evidence type="ECO:0000256" key="3">
    <source>
        <dbReference type="ARBA" id="ARBA00022574"/>
    </source>
</evidence>
<comment type="subcellular location">
    <subcellularLocation>
        <location evidence="1">Cytoplasm</location>
        <location evidence="1">Cytoskeleton</location>
    </subcellularLocation>
</comment>
<dbReference type="SMART" id="SM00320">
    <property type="entry name" value="WD40"/>
    <property type="match status" value="6"/>
</dbReference>
<evidence type="ECO:0000256" key="13">
    <source>
        <dbReference type="SAM" id="Coils"/>
    </source>
</evidence>
<dbReference type="SUPFAM" id="SSF52540">
    <property type="entry name" value="P-loop containing nucleoside triphosphate hydrolases"/>
    <property type="match status" value="1"/>
</dbReference>
<accession>A0A4E0RCX5</accession>
<dbReference type="InterPro" id="IPR019775">
    <property type="entry name" value="WD40_repeat_CS"/>
</dbReference>
<comment type="caution">
    <text evidence="16">The sequence shown here is derived from an EMBL/GenBank/DDBJ whole genome shotgun (WGS) entry which is preliminary data.</text>
</comment>
<evidence type="ECO:0000313" key="17">
    <source>
        <dbReference type="Proteomes" id="UP000230066"/>
    </source>
</evidence>
<keyword evidence="7 12" id="KW-0067">ATP-binding</keyword>
<dbReference type="Gene3D" id="2.130.10.10">
    <property type="entry name" value="YVTN repeat-like/Quinoprotein amine dehydrogenase"/>
    <property type="match status" value="2"/>
</dbReference>
<feature type="compositionally biased region" description="Basic and acidic residues" evidence="14">
    <location>
        <begin position="1323"/>
        <end position="1336"/>
    </location>
</feature>
<dbReference type="InterPro" id="IPR015943">
    <property type="entry name" value="WD40/YVTN_repeat-like_dom_sf"/>
</dbReference>
<dbReference type="PROSITE" id="PS50082">
    <property type="entry name" value="WD_REPEATS_2"/>
    <property type="match status" value="2"/>
</dbReference>
<keyword evidence="3 11" id="KW-0853">WD repeat</keyword>
<dbReference type="PROSITE" id="PS50067">
    <property type="entry name" value="KINESIN_MOTOR_2"/>
    <property type="match status" value="1"/>
</dbReference>
<feature type="region of interest" description="Disordered" evidence="14">
    <location>
        <begin position="1625"/>
        <end position="1648"/>
    </location>
</feature>
<evidence type="ECO:0000256" key="8">
    <source>
        <dbReference type="ARBA" id="ARBA00023054"/>
    </source>
</evidence>
<feature type="region of interest" description="Disordered" evidence="14">
    <location>
        <begin position="1274"/>
        <end position="1294"/>
    </location>
</feature>
<dbReference type="InterPro" id="IPR019821">
    <property type="entry name" value="Kinesin_motor_CS"/>
</dbReference>
<feature type="coiled-coil region" evidence="13">
    <location>
        <begin position="984"/>
        <end position="1011"/>
    </location>
</feature>
<dbReference type="PANTHER" id="PTHR47969:SF28">
    <property type="entry name" value="KINESIN-LIKE PROTEIN KIF21B"/>
    <property type="match status" value="1"/>
</dbReference>
<evidence type="ECO:0000256" key="6">
    <source>
        <dbReference type="ARBA" id="ARBA00022741"/>
    </source>
</evidence>
<keyword evidence="4" id="KW-0493">Microtubule</keyword>
<gene>
    <name evidence="16" type="ORF">D915_002555</name>
</gene>
<evidence type="ECO:0000256" key="12">
    <source>
        <dbReference type="PROSITE-ProRule" id="PRU00283"/>
    </source>
</evidence>
<dbReference type="PANTHER" id="PTHR47969">
    <property type="entry name" value="CHROMOSOME-ASSOCIATED KINESIN KIF4A-RELATED"/>
    <property type="match status" value="1"/>
</dbReference>
<feature type="region of interest" description="Disordered" evidence="14">
    <location>
        <begin position="609"/>
        <end position="670"/>
    </location>
</feature>
<feature type="region of interest" description="Disordered" evidence="14">
    <location>
        <begin position="1440"/>
        <end position="1467"/>
    </location>
</feature>
<dbReference type="Gene3D" id="3.40.850.10">
    <property type="entry name" value="Kinesin motor domain"/>
    <property type="match status" value="1"/>
</dbReference>
<keyword evidence="2" id="KW-0963">Cytoplasm</keyword>
<feature type="coiled-coil region" evidence="13">
    <location>
        <begin position="1096"/>
        <end position="1164"/>
    </location>
</feature>
<dbReference type="PROSITE" id="PS00678">
    <property type="entry name" value="WD_REPEATS_1"/>
    <property type="match status" value="1"/>
</dbReference>
<dbReference type="GO" id="GO:0005874">
    <property type="term" value="C:microtubule"/>
    <property type="evidence" value="ECO:0007669"/>
    <property type="project" value="UniProtKB-KW"/>
</dbReference>
<feature type="region of interest" description="Disordered" evidence="14">
    <location>
        <begin position="1313"/>
        <end position="1338"/>
    </location>
</feature>
<keyword evidence="17" id="KW-1185">Reference proteome</keyword>
<dbReference type="Pfam" id="PF00400">
    <property type="entry name" value="WD40"/>
    <property type="match status" value="2"/>
</dbReference>
<dbReference type="GO" id="GO:0008017">
    <property type="term" value="F:microtubule binding"/>
    <property type="evidence" value="ECO:0007669"/>
    <property type="project" value="InterPro"/>
</dbReference>
<dbReference type="GO" id="GO:0051231">
    <property type="term" value="P:spindle elongation"/>
    <property type="evidence" value="ECO:0007669"/>
    <property type="project" value="TreeGrafter"/>
</dbReference>
<organism evidence="16 17">
    <name type="scientific">Fasciola hepatica</name>
    <name type="common">Liver fluke</name>
    <dbReference type="NCBI Taxonomy" id="6192"/>
    <lineage>
        <taxon>Eukaryota</taxon>
        <taxon>Metazoa</taxon>
        <taxon>Spiralia</taxon>
        <taxon>Lophotrochozoa</taxon>
        <taxon>Platyhelminthes</taxon>
        <taxon>Trematoda</taxon>
        <taxon>Digenea</taxon>
        <taxon>Plagiorchiida</taxon>
        <taxon>Echinostomata</taxon>
        <taxon>Echinostomatoidea</taxon>
        <taxon>Fasciolidae</taxon>
        <taxon>Fasciola</taxon>
    </lineage>
</organism>
<dbReference type="Pfam" id="PF25764">
    <property type="entry name" value="KIF21A_4th"/>
    <property type="match status" value="1"/>
</dbReference>
<keyword evidence="5" id="KW-0677">Repeat</keyword>
<feature type="compositionally biased region" description="Basic residues" evidence="14">
    <location>
        <begin position="614"/>
        <end position="630"/>
    </location>
</feature>
<feature type="binding site" evidence="12">
    <location>
        <begin position="93"/>
        <end position="100"/>
    </location>
    <ligand>
        <name>ATP</name>
        <dbReference type="ChEBI" id="CHEBI:30616"/>
    </ligand>
</feature>
<comment type="similarity">
    <text evidence="12">Belongs to the TRAFAC class myosin-kinesin ATPase superfamily. Kinesin family.</text>
</comment>
<dbReference type="InterPro" id="IPR027417">
    <property type="entry name" value="P-loop_NTPase"/>
</dbReference>
<keyword evidence="6 12" id="KW-0547">Nucleotide-binding</keyword>
<dbReference type="GO" id="GO:0007052">
    <property type="term" value="P:mitotic spindle organization"/>
    <property type="evidence" value="ECO:0007669"/>
    <property type="project" value="TreeGrafter"/>
</dbReference>
<dbReference type="GO" id="GO:0003777">
    <property type="term" value="F:microtubule motor activity"/>
    <property type="evidence" value="ECO:0007669"/>
    <property type="project" value="InterPro"/>
</dbReference>
<evidence type="ECO:0000256" key="11">
    <source>
        <dbReference type="PROSITE-ProRule" id="PRU00221"/>
    </source>
</evidence>
<evidence type="ECO:0000256" key="4">
    <source>
        <dbReference type="ARBA" id="ARBA00022701"/>
    </source>
</evidence>
<feature type="repeat" description="WD" evidence="11">
    <location>
        <begin position="1919"/>
        <end position="1953"/>
    </location>
</feature>
<dbReference type="Proteomes" id="UP000230066">
    <property type="component" value="Unassembled WGS sequence"/>
</dbReference>
<dbReference type="Pfam" id="PF23203">
    <property type="entry name" value="KIF21A"/>
    <property type="match status" value="1"/>
</dbReference>
<feature type="domain" description="Kinesin motor" evidence="15">
    <location>
        <begin position="14"/>
        <end position="380"/>
    </location>
</feature>
<proteinExistence type="inferred from homology"/>
<keyword evidence="8 13" id="KW-0175">Coiled coil</keyword>
<evidence type="ECO:0000256" key="10">
    <source>
        <dbReference type="ARBA" id="ARBA00023212"/>
    </source>
</evidence>
<evidence type="ECO:0000259" key="15">
    <source>
        <dbReference type="PROSITE" id="PS50067"/>
    </source>
</evidence>
<keyword evidence="9 12" id="KW-0505">Motor protein</keyword>
<sequence>MAVDGSSQENDATCVNVAVRIRPQSSKEKLSMNQICTSVAQSAPQIILGKDSSFMFDYVFNTNSTQDQIFQALAKPLIDGCMNGYNATILAYGQTGSGKTYTMGTGFELGIGHTDAGIIPRAVQYLFASVANHRAQAAARHEPVPEFKVVAQFLELYNEELVDLLDGDRARKPHLRLHENAQGDIYLTGVSTRLVSSLDDTLKCLRDGSLVRSTASTNMNAQSSRSHAIFTLHIRQQRLVKYDEEPNGTKTEEHSQGNQDSDASGADQVPEFETLTAKFHFVDLAGSERLKRTGATGDRAKEGISINRGLLALGNVISALGDKAKRGCHVPYRDSKLTRLLQDSLGGNSRTIMIACISPSDCDFVETLNTLKYANRARNIRNRVIMNQDKTSKQLATLRAQLVALQEELDEYKQGKRIAASEGADGATDLAHELEFWRVENDKLRLRVKALTVTIDSLKVRNAQLLADQEASSWALSKTRLLQAAQSGISNSTADPTQLLSMASNESSPLHLIVEEMDSFRQLVEKYTVENEELRTKLIEAEALAEFGQRNFTHASPGNPNRLSEGTYGSRGTHRVALTNNEFPDLDSSTIAAAEAGLSAMDFYMDEETTSSKAKLHHKKHRRHHRKHGKQKEPAGTPERKPLKDVSDNHTICGKNLGDVGDNAEPDEGSDLVTLVLNGDTYTDLDEDGASEKNDDGVFDQVTNTTCVVSVENNPSEDMNDTLLGDHPADETLTHSDHHPSRRHSLSHDQTLFDASDVELSGSNESEDASGSEDDNDEDDEENDEYADANEADNVEESDHARNVREAEAKLHRSLASVSSAIDSKQRLLAELQSKAAQLDQLRKHYERQLEHLQSRIRETERERDSVLANLGHLEHTGEERLRRTREEFAKKLSCLQDEVKNLQMSRQEQVRLEREQAKKNSELRQLRSELEELRRYKVDLTKRLQQETKRSRQIEAMSAKRLLEMKKAKTQADNQLRSLAAAHTAKERALKQKQAELEALKRKTLEQQRQLSMAASRMTRSVYGGSISSGSSVTPKTPTRNIMSASMYGSMGSTNMRMESSRIVNSAKAKWTIVLRQLETEVQRRQTSARLEHDLQTWIRERESLGRRLLRLQRRRARVEESAADDTEPEDVTPKLAEFDEQIRNVTAQLESVQEAIRECQASIIELDKSGPKLPNVLPTRGRVNSSRSMSNPTLAVFTNCSLTESRFLLGQLYEDAVSRALLVARLQQSEAQLRANLSVWEQEREQEMEVLRLAMQHAGLPTESVDNVLSVANSGDRNTRPTSATPCPQHGLASQSGCECCSITNGMVSAPLSSDDSSGPEDSRADDPSAERSLGRYYGGHMMSHSMYATLEPIATTRCIRRHLSEADDSSLDRLYERASETASRLSKARGRMLQPQDMLGLTTPAAFGQSTDPGTTDLMPPPSGSFFLRRPRTALGYRGPTVNGSVVPSAPRETNGPLSAGPSPAIRRRVFPSQPASNQQSVICTPRPNLPAVHSIPGAMSTSLTFPDTNGPSNETNAINGPNTTINATDVFNRLTVGMSSSPSPGRGSIQSLNRNAIIFPPPLTDTTAPNVLCGSTQSYRLNASAVATTAAGAFTTAVGTPSTDTNNQPLAAFFSNNNMSSAASGLPQSTSNSTTTSATTGSTSCPVVPVMSGQPVPSFRVPMECTHVARGHSNAVLDVDIVGNLMLTGSKDRTAKVWDLETMEEVDTFRDHPNNVSKVRMCPVSGLIFTVCSYFIKVWDRRESRKCIRTLLSSGLYQDGELETKITRRQNICPPGETNIMDIVLGGSHPSLSHSMFLATANSVKLWDLRRYYAVGKLHGSHQAPVMVMAADKNPTTTEPQLTVVTGSKDHYIKVFNVGADASGLLTPTFDLEPPHYDGIESLALQGNTLFSGSRDAAIKKWNLARDGRQEVMLAQAHKDWVQGLAVTGDGKTLISGCRGGHLKVWNVEDCMCLGEMPNAHDGAVNAVRTCGDRVFTAGSDKDVRFWRLLDHSHS</sequence>
<dbReference type="SUPFAM" id="SSF50978">
    <property type="entry name" value="WD40 repeat-like"/>
    <property type="match status" value="1"/>
</dbReference>
<reference evidence="16" key="1">
    <citation type="submission" date="2019-03" db="EMBL/GenBank/DDBJ databases">
        <title>Improved annotation for the trematode Fasciola hepatica.</title>
        <authorList>
            <person name="Choi Y.-J."/>
            <person name="Martin J."/>
            <person name="Mitreva M."/>
        </authorList>
    </citation>
    <scope>NUCLEOTIDE SEQUENCE [LARGE SCALE GENOMIC DNA]</scope>
</reference>
<dbReference type="PRINTS" id="PR00380">
    <property type="entry name" value="KINESINHEAVY"/>
</dbReference>
<dbReference type="InterPro" id="IPR001680">
    <property type="entry name" value="WD40_rpt"/>
</dbReference>
<dbReference type="GO" id="GO:0005524">
    <property type="term" value="F:ATP binding"/>
    <property type="evidence" value="ECO:0007669"/>
    <property type="project" value="UniProtKB-UniRule"/>
</dbReference>
<evidence type="ECO:0000256" key="14">
    <source>
        <dbReference type="SAM" id="MobiDB-lite"/>
    </source>
</evidence>
<keyword evidence="10" id="KW-0206">Cytoskeleton</keyword>
<dbReference type="EMBL" id="JXXN02000684">
    <property type="protein sequence ID" value="THD26609.1"/>
    <property type="molecule type" value="Genomic_DNA"/>
</dbReference>
<evidence type="ECO:0000256" key="5">
    <source>
        <dbReference type="ARBA" id="ARBA00022737"/>
    </source>
</evidence>
<dbReference type="InterPro" id="IPR036961">
    <property type="entry name" value="Kinesin_motor_dom_sf"/>
</dbReference>
<dbReference type="InterPro" id="IPR036322">
    <property type="entry name" value="WD40_repeat_dom_sf"/>
</dbReference>
<dbReference type="InterPro" id="IPR001752">
    <property type="entry name" value="Kinesin_motor_dom"/>
</dbReference>
<dbReference type="FunFam" id="3.40.850.10:FF:000011">
    <property type="entry name" value="Kinesin family member 21A"/>
    <property type="match status" value="1"/>
</dbReference>
<dbReference type="Pfam" id="PF00225">
    <property type="entry name" value="Kinesin"/>
    <property type="match status" value="1"/>
</dbReference>
<dbReference type="CDD" id="cd01372">
    <property type="entry name" value="KISc_KIF4"/>
    <property type="match status" value="1"/>
</dbReference>
<feature type="region of interest" description="Disordered" evidence="14">
    <location>
        <begin position="247"/>
        <end position="267"/>
    </location>
</feature>
<dbReference type="PROSITE" id="PS50294">
    <property type="entry name" value="WD_REPEATS_REGION"/>
    <property type="match status" value="2"/>
</dbReference>
<dbReference type="GO" id="GO:0007018">
    <property type="term" value="P:microtubule-based movement"/>
    <property type="evidence" value="ECO:0007669"/>
    <property type="project" value="InterPro"/>
</dbReference>
<feature type="compositionally biased region" description="Basic and acidic residues" evidence="14">
    <location>
        <begin position="638"/>
        <end position="648"/>
    </location>
</feature>
<protein>
    <submittedName>
        <fullName evidence="16">Kinesin protein</fullName>
    </submittedName>
</protein>
<feature type="compositionally biased region" description="Basic and acidic residues" evidence="14">
    <location>
        <begin position="727"/>
        <end position="739"/>
    </location>
</feature>
<dbReference type="InterPro" id="IPR056532">
    <property type="entry name" value="KIF21A/B_hel_2"/>
</dbReference>
<feature type="coiled-coil region" evidence="13">
    <location>
        <begin position="388"/>
        <end position="422"/>
    </location>
</feature>
<evidence type="ECO:0000256" key="7">
    <source>
        <dbReference type="ARBA" id="ARBA00022840"/>
    </source>
</evidence>
<dbReference type="InterPro" id="IPR027640">
    <property type="entry name" value="Kinesin-like_fam"/>
</dbReference>
<evidence type="ECO:0000256" key="9">
    <source>
        <dbReference type="ARBA" id="ARBA00023175"/>
    </source>
</evidence>
<feature type="region of interest" description="Disordered" evidence="14">
    <location>
        <begin position="712"/>
        <end position="802"/>
    </location>
</feature>
<feature type="compositionally biased region" description="Acidic residues" evidence="14">
    <location>
        <begin position="765"/>
        <end position="796"/>
    </location>
</feature>
<dbReference type="CDD" id="cd00200">
    <property type="entry name" value="WD40"/>
    <property type="match status" value="1"/>
</dbReference>
<dbReference type="SMART" id="SM00129">
    <property type="entry name" value="KISc"/>
    <property type="match status" value="1"/>
</dbReference>
<dbReference type="PROSITE" id="PS00411">
    <property type="entry name" value="KINESIN_MOTOR_1"/>
    <property type="match status" value="1"/>
</dbReference>
<evidence type="ECO:0000256" key="2">
    <source>
        <dbReference type="ARBA" id="ARBA00022490"/>
    </source>
</evidence>
<feature type="coiled-coil region" evidence="13">
    <location>
        <begin position="815"/>
        <end position="951"/>
    </location>
</feature>
<dbReference type="GO" id="GO:0005875">
    <property type="term" value="C:microtubule associated complex"/>
    <property type="evidence" value="ECO:0007669"/>
    <property type="project" value="TreeGrafter"/>
</dbReference>
<feature type="repeat" description="WD" evidence="11">
    <location>
        <begin position="1673"/>
        <end position="1712"/>
    </location>
</feature>
<evidence type="ECO:0000313" key="16">
    <source>
        <dbReference type="EMBL" id="THD26609.1"/>
    </source>
</evidence>
<evidence type="ECO:0000256" key="1">
    <source>
        <dbReference type="ARBA" id="ARBA00004245"/>
    </source>
</evidence>
<name>A0A4E0RCX5_FASHE</name>
<feature type="coiled-coil region" evidence="13">
    <location>
        <begin position="517"/>
        <end position="551"/>
    </location>
</feature>